<name>A0ABW9A750_9BURK</name>
<evidence type="ECO:0000313" key="3">
    <source>
        <dbReference type="Proteomes" id="UP001629246"/>
    </source>
</evidence>
<organism evidence="2 3">
    <name type="scientific">Herbaspirillum lusitanum</name>
    <dbReference type="NCBI Taxonomy" id="213312"/>
    <lineage>
        <taxon>Bacteria</taxon>
        <taxon>Pseudomonadati</taxon>
        <taxon>Pseudomonadota</taxon>
        <taxon>Betaproteobacteria</taxon>
        <taxon>Burkholderiales</taxon>
        <taxon>Oxalobacteraceae</taxon>
        <taxon>Herbaspirillum</taxon>
    </lineage>
</organism>
<evidence type="ECO:0000256" key="1">
    <source>
        <dbReference type="SAM" id="SignalP"/>
    </source>
</evidence>
<feature type="signal peptide" evidence="1">
    <location>
        <begin position="1"/>
        <end position="21"/>
    </location>
</feature>
<gene>
    <name evidence="2" type="ORF">PQR62_08240</name>
</gene>
<evidence type="ECO:0000313" key="2">
    <source>
        <dbReference type="EMBL" id="MFL9924249.1"/>
    </source>
</evidence>
<keyword evidence="1" id="KW-0732">Signal</keyword>
<dbReference type="InterPro" id="IPR002816">
    <property type="entry name" value="TraB/PrgY/GumN_fam"/>
</dbReference>
<accession>A0ABW9A750</accession>
<sequence length="298" mass="33410">MIFKCLLCLFSSLLCLPPAYAQSNGKLPARGALYKISDGRHTLHLFGTIHVGKPDFYPLEARVMQALQQAPVIALELNPNDGKGLQDAMLRHGLYPDGQSFRDTLPPPVTQSLLAALAQYKIPVANVERFRPWLLATTLTVEEYAANGYQTSSAIDIYLAGYMRQRGKPVIELESAEQQMTLFSQLSDEEESRFLSDTLDELNDPGSRRKLLELIELWRTADSKALAALLLDMDKSFADRFTRRVLLDQRNPLLAEGIARLLKQQDKAFAAIGILHLVGPQGVPELLRQRGYQVEQIY</sequence>
<dbReference type="CDD" id="cd14789">
    <property type="entry name" value="Tiki"/>
    <property type="match status" value="1"/>
</dbReference>
<dbReference type="EMBL" id="JAQQFM010000003">
    <property type="protein sequence ID" value="MFL9924249.1"/>
    <property type="molecule type" value="Genomic_DNA"/>
</dbReference>
<proteinExistence type="predicted"/>
<dbReference type="PANTHER" id="PTHR40590:SF1">
    <property type="entry name" value="CYTOPLASMIC PROTEIN"/>
    <property type="match status" value="1"/>
</dbReference>
<feature type="chain" id="PRO_5045341742" evidence="1">
    <location>
        <begin position="22"/>
        <end position="298"/>
    </location>
</feature>
<dbReference type="Pfam" id="PF01963">
    <property type="entry name" value="TraB_PrgY_gumN"/>
    <property type="match status" value="1"/>
</dbReference>
<comment type="caution">
    <text evidence="2">The sequence shown here is derived from an EMBL/GenBank/DDBJ whole genome shotgun (WGS) entry which is preliminary data.</text>
</comment>
<protein>
    <submittedName>
        <fullName evidence="2">TraB/GumN family protein</fullName>
    </submittedName>
</protein>
<reference evidence="2 3" key="1">
    <citation type="journal article" date="2024" name="Chem. Sci.">
        <title>Discovery of megapolipeptins by genome mining of a Burkholderiales bacteria collection.</title>
        <authorList>
            <person name="Paulo B.S."/>
            <person name="Recchia M.J.J."/>
            <person name="Lee S."/>
            <person name="Fergusson C.H."/>
            <person name="Romanowski S.B."/>
            <person name="Hernandez A."/>
            <person name="Krull N."/>
            <person name="Liu D.Y."/>
            <person name="Cavanagh H."/>
            <person name="Bos A."/>
            <person name="Gray C.A."/>
            <person name="Murphy B.T."/>
            <person name="Linington R.G."/>
            <person name="Eustaquio A.S."/>
        </authorList>
    </citation>
    <scope>NUCLEOTIDE SEQUENCE [LARGE SCALE GENOMIC DNA]</scope>
    <source>
        <strain evidence="2 3">RL21-008-BIB-A</strain>
    </source>
</reference>
<dbReference type="RefSeq" id="WP_408156682.1">
    <property type="nucleotide sequence ID" value="NZ_JAQQFM010000003.1"/>
</dbReference>
<dbReference type="Proteomes" id="UP001629246">
    <property type="component" value="Unassembled WGS sequence"/>
</dbReference>
<keyword evidence="3" id="KW-1185">Reference proteome</keyword>
<dbReference type="InterPro" id="IPR047111">
    <property type="entry name" value="YbaP-like"/>
</dbReference>
<dbReference type="PANTHER" id="PTHR40590">
    <property type="entry name" value="CYTOPLASMIC PROTEIN-RELATED"/>
    <property type="match status" value="1"/>
</dbReference>